<gene>
    <name evidence="2" type="ORF">DQ403_21145</name>
</gene>
<dbReference type="InterPro" id="IPR003793">
    <property type="entry name" value="UPF0166"/>
</dbReference>
<dbReference type="AlphaFoldDB" id="A0A365PPI3"/>
<dbReference type="EMBL" id="QNTV01000025">
    <property type="protein sequence ID" value="RBA52186.1"/>
    <property type="molecule type" value="Genomic_DNA"/>
</dbReference>
<sequence>MNGYQITFFTQQDRLIGKLPAGQWLIEEARRLGLRGATLSGAVEGLGHDGVIHAINLFDLSDQPVQVTVVVTEAEAEMFLEHLTQQQVKLFYVKVAAEFGTLGGGA</sequence>
<evidence type="ECO:0000313" key="3">
    <source>
        <dbReference type="Proteomes" id="UP000252554"/>
    </source>
</evidence>
<evidence type="ECO:0000313" key="2">
    <source>
        <dbReference type="EMBL" id="RBA52186.1"/>
    </source>
</evidence>
<organism evidence="2 3">
    <name type="scientific">Stutzerimonas zhaodongensis</name>
    <dbReference type="NCBI Taxonomy" id="1176257"/>
    <lineage>
        <taxon>Bacteria</taxon>
        <taxon>Pseudomonadati</taxon>
        <taxon>Pseudomonadota</taxon>
        <taxon>Gammaproteobacteria</taxon>
        <taxon>Pseudomonadales</taxon>
        <taxon>Pseudomonadaceae</taxon>
        <taxon>Stutzerimonas</taxon>
    </lineage>
</organism>
<accession>A0A365PPI3</accession>
<comment type="caution">
    <text evidence="2">The sequence shown here is derived from an EMBL/GenBank/DDBJ whole genome shotgun (WGS) entry which is preliminary data.</text>
</comment>
<proteinExistence type="inferred from homology"/>
<comment type="similarity">
    <text evidence="1">Belongs to the UPF0166 family.</text>
</comment>
<name>A0A365PPI3_9GAMM</name>
<protein>
    <submittedName>
        <fullName evidence="2">DUF190 domain-containing protein</fullName>
    </submittedName>
</protein>
<dbReference type="Pfam" id="PF02641">
    <property type="entry name" value="DUF190"/>
    <property type="match status" value="1"/>
</dbReference>
<dbReference type="Gene3D" id="3.30.70.120">
    <property type="match status" value="1"/>
</dbReference>
<dbReference type="InterPro" id="IPR015867">
    <property type="entry name" value="N-reg_PII/ATP_PRibTrfase_C"/>
</dbReference>
<dbReference type="RefSeq" id="WP_128121834.1">
    <property type="nucleotide sequence ID" value="NZ_QNTV01000025.1"/>
</dbReference>
<dbReference type="Proteomes" id="UP000252554">
    <property type="component" value="Unassembled WGS sequence"/>
</dbReference>
<dbReference type="SUPFAM" id="SSF54913">
    <property type="entry name" value="GlnB-like"/>
    <property type="match status" value="1"/>
</dbReference>
<reference evidence="2 3" key="1">
    <citation type="submission" date="2018-06" db="EMBL/GenBank/DDBJ databases">
        <title>Whole genome sequencing of four bacterial strains from South Shetland trench revealing bio-synthetic gene clusters.</title>
        <authorList>
            <person name="Abdel-Mageed W.M."/>
            <person name="Lehri B."/>
            <person name="Jarmusch S.A."/>
            <person name="Miranda K."/>
            <person name="Goodfellow M."/>
            <person name="Jaspars M."/>
            <person name="Karlyshev A.V."/>
        </authorList>
    </citation>
    <scope>NUCLEOTIDE SEQUENCE [LARGE SCALE GENOMIC DNA]</scope>
    <source>
        <strain evidence="2 3">SST2</strain>
    </source>
</reference>
<dbReference type="InterPro" id="IPR011322">
    <property type="entry name" value="N-reg_PII-like_a/b"/>
</dbReference>
<evidence type="ECO:0000256" key="1">
    <source>
        <dbReference type="ARBA" id="ARBA00010554"/>
    </source>
</evidence>